<dbReference type="Proteomes" id="UP000470246">
    <property type="component" value="Unassembled WGS sequence"/>
</dbReference>
<keyword evidence="4" id="KW-0804">Transcription</keyword>
<name>A0A7K3W1Y1_9ACTN</name>
<gene>
    <name evidence="6" type="ORF">GCU56_08540</name>
</gene>
<accession>A0A7K3W1Y1</accession>
<dbReference type="GO" id="GO:0032993">
    <property type="term" value="C:protein-DNA complex"/>
    <property type="evidence" value="ECO:0007669"/>
    <property type="project" value="TreeGrafter"/>
</dbReference>
<dbReference type="GO" id="GO:0003700">
    <property type="term" value="F:DNA-binding transcription factor activity"/>
    <property type="evidence" value="ECO:0007669"/>
    <property type="project" value="InterPro"/>
</dbReference>
<dbReference type="AlphaFoldDB" id="A0A7K3W1Y1"/>
<comment type="similarity">
    <text evidence="1">Belongs to the LysR transcriptional regulatory family.</text>
</comment>
<reference evidence="6 7" key="1">
    <citation type="submission" date="2020-02" db="EMBL/GenBank/DDBJ databases">
        <title>Geodermatophilus sabuli CPCC 205279 I12A-02694.</title>
        <authorList>
            <person name="Jiang Z."/>
        </authorList>
    </citation>
    <scope>NUCLEOTIDE SEQUENCE [LARGE SCALE GENOMIC DNA]</scope>
    <source>
        <strain evidence="6 7">I12A-02694</strain>
    </source>
</reference>
<dbReference type="Gene3D" id="1.10.10.10">
    <property type="entry name" value="Winged helix-like DNA-binding domain superfamily/Winged helix DNA-binding domain"/>
    <property type="match status" value="1"/>
</dbReference>
<dbReference type="SUPFAM" id="SSF46785">
    <property type="entry name" value="Winged helix' DNA-binding domain"/>
    <property type="match status" value="1"/>
</dbReference>
<keyword evidence="7" id="KW-1185">Reference proteome</keyword>
<dbReference type="PANTHER" id="PTHR30346:SF0">
    <property type="entry name" value="HCA OPERON TRANSCRIPTIONAL ACTIVATOR HCAR"/>
    <property type="match status" value="1"/>
</dbReference>
<sequence>MELRHLRYFVAVASELHFRRAAHKLHIVQPALSKSISALEHELGVQLLDRDRRGVSLTEAGRVFLGEAVEVLARADGAVDRARAVTRGEVGRLSIGFIQPALADLLPRSLRVFRRHHPGVVLALSEATSRTAIERITDGTLHLAFTRLPVAPRPDLRTEVVSEEPVLVVVPRGHRFAERPEVRLADLADEEVILIDRAVEPELHDYYVAACTGAGFSPRVAHEVSSTSIAIGLVAGGLGVAFAPASSRLAAQGGVAYVPLAEGGLSLTMGALWHADPGPPVLANFLRLRPWADPPEPDVHAEK</sequence>
<dbReference type="SUPFAM" id="SSF53850">
    <property type="entry name" value="Periplasmic binding protein-like II"/>
    <property type="match status" value="1"/>
</dbReference>
<dbReference type="InterPro" id="IPR000847">
    <property type="entry name" value="LysR_HTH_N"/>
</dbReference>
<dbReference type="RefSeq" id="WP_163481105.1">
    <property type="nucleotide sequence ID" value="NZ_JAAGWF010000008.1"/>
</dbReference>
<evidence type="ECO:0000256" key="1">
    <source>
        <dbReference type="ARBA" id="ARBA00009437"/>
    </source>
</evidence>
<dbReference type="PRINTS" id="PR00039">
    <property type="entry name" value="HTHLYSR"/>
</dbReference>
<dbReference type="Gene3D" id="3.40.190.10">
    <property type="entry name" value="Periplasmic binding protein-like II"/>
    <property type="match status" value="2"/>
</dbReference>
<dbReference type="PANTHER" id="PTHR30346">
    <property type="entry name" value="TRANSCRIPTIONAL DUAL REGULATOR HCAR-RELATED"/>
    <property type="match status" value="1"/>
</dbReference>
<dbReference type="InterPro" id="IPR005119">
    <property type="entry name" value="LysR_subst-bd"/>
</dbReference>
<evidence type="ECO:0000256" key="2">
    <source>
        <dbReference type="ARBA" id="ARBA00023015"/>
    </source>
</evidence>
<keyword evidence="3" id="KW-0238">DNA-binding</keyword>
<evidence type="ECO:0000313" key="7">
    <source>
        <dbReference type="Proteomes" id="UP000470246"/>
    </source>
</evidence>
<dbReference type="PROSITE" id="PS50931">
    <property type="entry name" value="HTH_LYSR"/>
    <property type="match status" value="1"/>
</dbReference>
<protein>
    <submittedName>
        <fullName evidence="6">LysR family transcriptional regulator</fullName>
    </submittedName>
</protein>
<keyword evidence="2" id="KW-0805">Transcription regulation</keyword>
<comment type="caution">
    <text evidence="6">The sequence shown here is derived from an EMBL/GenBank/DDBJ whole genome shotgun (WGS) entry which is preliminary data.</text>
</comment>
<proteinExistence type="inferred from homology"/>
<dbReference type="InterPro" id="IPR036388">
    <property type="entry name" value="WH-like_DNA-bd_sf"/>
</dbReference>
<evidence type="ECO:0000256" key="3">
    <source>
        <dbReference type="ARBA" id="ARBA00023125"/>
    </source>
</evidence>
<dbReference type="EMBL" id="JAAGWF010000008">
    <property type="protein sequence ID" value="NEK57917.1"/>
    <property type="molecule type" value="Genomic_DNA"/>
</dbReference>
<dbReference type="CDD" id="cd08414">
    <property type="entry name" value="PBP2_LTTR_aromatics_like"/>
    <property type="match status" value="1"/>
</dbReference>
<evidence type="ECO:0000259" key="5">
    <source>
        <dbReference type="PROSITE" id="PS50931"/>
    </source>
</evidence>
<dbReference type="Pfam" id="PF00126">
    <property type="entry name" value="HTH_1"/>
    <property type="match status" value="1"/>
</dbReference>
<dbReference type="FunFam" id="1.10.10.10:FF:000001">
    <property type="entry name" value="LysR family transcriptional regulator"/>
    <property type="match status" value="1"/>
</dbReference>
<organism evidence="6 7">
    <name type="scientific">Geodermatophilus sabuli</name>
    <dbReference type="NCBI Taxonomy" id="1564158"/>
    <lineage>
        <taxon>Bacteria</taxon>
        <taxon>Bacillati</taxon>
        <taxon>Actinomycetota</taxon>
        <taxon>Actinomycetes</taxon>
        <taxon>Geodermatophilales</taxon>
        <taxon>Geodermatophilaceae</taxon>
        <taxon>Geodermatophilus</taxon>
    </lineage>
</organism>
<dbReference type="InterPro" id="IPR036390">
    <property type="entry name" value="WH_DNA-bd_sf"/>
</dbReference>
<evidence type="ECO:0000313" key="6">
    <source>
        <dbReference type="EMBL" id="NEK57917.1"/>
    </source>
</evidence>
<dbReference type="Pfam" id="PF03466">
    <property type="entry name" value="LysR_substrate"/>
    <property type="match status" value="1"/>
</dbReference>
<feature type="domain" description="HTH lysR-type" evidence="5">
    <location>
        <begin position="1"/>
        <end position="58"/>
    </location>
</feature>
<dbReference type="GO" id="GO:0003677">
    <property type="term" value="F:DNA binding"/>
    <property type="evidence" value="ECO:0007669"/>
    <property type="project" value="UniProtKB-KW"/>
</dbReference>
<evidence type="ECO:0000256" key="4">
    <source>
        <dbReference type="ARBA" id="ARBA00023163"/>
    </source>
</evidence>